<proteinExistence type="predicted"/>
<organism evidence="2 3">
    <name type="scientific">Funneliformis mosseae</name>
    <name type="common">Endomycorrhizal fungus</name>
    <name type="synonym">Glomus mosseae</name>
    <dbReference type="NCBI Taxonomy" id="27381"/>
    <lineage>
        <taxon>Eukaryota</taxon>
        <taxon>Fungi</taxon>
        <taxon>Fungi incertae sedis</taxon>
        <taxon>Mucoromycota</taxon>
        <taxon>Glomeromycotina</taxon>
        <taxon>Glomeromycetes</taxon>
        <taxon>Glomerales</taxon>
        <taxon>Glomeraceae</taxon>
        <taxon>Funneliformis</taxon>
    </lineage>
</organism>
<keyword evidence="1" id="KW-1133">Transmembrane helix</keyword>
<protein>
    <submittedName>
        <fullName evidence="2">11109_t:CDS:1</fullName>
    </submittedName>
</protein>
<gene>
    <name evidence="2" type="ORF">FMOSSE_LOCUS2331</name>
</gene>
<keyword evidence="1" id="KW-0472">Membrane</keyword>
<dbReference type="AlphaFoldDB" id="A0A9N8VY78"/>
<sequence>MIYHGCRYFQRKKSGHYCFAVIPYDVRGAMGFAVGTIGDHMIHKVRRIAQSIGSLGALLSFYCLILSLKYAGRSWNIIWDIAASLYFSLTLILLAWAGGNTENTEFCNGFQIISPKVGDEFLKNDKIEVVLTKGISIIEEVNNIDLYNSTSGKFVKSLWKGTQSFGDDGKASVNVKLAVPKHTELPGEFILKSWGTTLEGPSCFTISGNFTIDPRLC</sequence>
<accession>A0A9N8VY78</accession>
<evidence type="ECO:0000313" key="2">
    <source>
        <dbReference type="EMBL" id="CAG8467133.1"/>
    </source>
</evidence>
<name>A0A9N8VY78_FUNMO</name>
<reference evidence="2" key="1">
    <citation type="submission" date="2021-06" db="EMBL/GenBank/DDBJ databases">
        <authorList>
            <person name="Kallberg Y."/>
            <person name="Tangrot J."/>
            <person name="Rosling A."/>
        </authorList>
    </citation>
    <scope>NUCLEOTIDE SEQUENCE</scope>
    <source>
        <strain evidence="2">87-6 pot B 2015</strain>
    </source>
</reference>
<keyword evidence="1" id="KW-0812">Transmembrane</keyword>
<dbReference type="Proteomes" id="UP000789375">
    <property type="component" value="Unassembled WGS sequence"/>
</dbReference>
<dbReference type="EMBL" id="CAJVPP010000301">
    <property type="protein sequence ID" value="CAG8467133.1"/>
    <property type="molecule type" value="Genomic_DNA"/>
</dbReference>
<evidence type="ECO:0000256" key="1">
    <source>
        <dbReference type="SAM" id="Phobius"/>
    </source>
</evidence>
<evidence type="ECO:0000313" key="3">
    <source>
        <dbReference type="Proteomes" id="UP000789375"/>
    </source>
</evidence>
<feature type="transmembrane region" description="Helical" evidence="1">
    <location>
        <begin position="77"/>
        <end position="96"/>
    </location>
</feature>
<keyword evidence="3" id="KW-1185">Reference proteome</keyword>
<comment type="caution">
    <text evidence="2">The sequence shown here is derived from an EMBL/GenBank/DDBJ whole genome shotgun (WGS) entry which is preliminary data.</text>
</comment>
<feature type="transmembrane region" description="Helical" evidence="1">
    <location>
        <begin position="51"/>
        <end position="71"/>
    </location>
</feature>